<keyword evidence="4" id="KW-1185">Reference proteome</keyword>
<organism evidence="3 4">
    <name type="scientific">Caballeronia glathei</name>
    <dbReference type="NCBI Taxonomy" id="60547"/>
    <lineage>
        <taxon>Bacteria</taxon>
        <taxon>Pseudomonadati</taxon>
        <taxon>Pseudomonadota</taxon>
        <taxon>Betaproteobacteria</taxon>
        <taxon>Burkholderiales</taxon>
        <taxon>Burkholderiaceae</taxon>
        <taxon>Caballeronia</taxon>
    </lineage>
</organism>
<gene>
    <name evidence="3" type="ORF">BG61_09575</name>
</gene>
<dbReference type="Proteomes" id="UP000027466">
    <property type="component" value="Unassembled WGS sequence"/>
</dbReference>
<evidence type="ECO:0008006" key="5">
    <source>
        <dbReference type="Google" id="ProtNLM"/>
    </source>
</evidence>
<dbReference type="InterPro" id="IPR025421">
    <property type="entry name" value="DUF4148"/>
</dbReference>
<accession>A0A069PNY3</accession>
<dbReference type="AlphaFoldDB" id="A0A069PNY3"/>
<dbReference type="RefSeq" id="WP_035939841.1">
    <property type="nucleotide sequence ID" value="NZ_CADFFX010000023.1"/>
</dbReference>
<evidence type="ECO:0000313" key="4">
    <source>
        <dbReference type="Proteomes" id="UP000027466"/>
    </source>
</evidence>
<dbReference type="EMBL" id="JFHC01000017">
    <property type="protein sequence ID" value="KDR42340.1"/>
    <property type="molecule type" value="Genomic_DNA"/>
</dbReference>
<dbReference type="Pfam" id="PF13663">
    <property type="entry name" value="DUF4148"/>
    <property type="match status" value="1"/>
</dbReference>
<feature type="signal peptide" evidence="2">
    <location>
        <begin position="1"/>
        <end position="22"/>
    </location>
</feature>
<sequence>MKSLIYGILLASALAAPALSLAQSNAPVTRAQVDAELKQLEAAGYRPGSDNNYYPADIIAAQKRVNTLNGTPTGYGGAVSAASSSGRPPATSTSDARSLFGHS</sequence>
<proteinExistence type="predicted"/>
<evidence type="ECO:0000256" key="1">
    <source>
        <dbReference type="SAM" id="MobiDB-lite"/>
    </source>
</evidence>
<feature type="compositionally biased region" description="Low complexity" evidence="1">
    <location>
        <begin position="78"/>
        <end position="94"/>
    </location>
</feature>
<comment type="caution">
    <text evidence="3">The sequence shown here is derived from an EMBL/GenBank/DDBJ whole genome shotgun (WGS) entry which is preliminary data.</text>
</comment>
<keyword evidence="2" id="KW-0732">Signal</keyword>
<name>A0A069PNY3_9BURK</name>
<feature type="chain" id="PRO_5007372255" description="Purine nucleoside phosphorylase" evidence="2">
    <location>
        <begin position="23"/>
        <end position="103"/>
    </location>
</feature>
<feature type="region of interest" description="Disordered" evidence="1">
    <location>
        <begin position="76"/>
        <end position="103"/>
    </location>
</feature>
<evidence type="ECO:0000313" key="3">
    <source>
        <dbReference type="EMBL" id="KDR42340.1"/>
    </source>
</evidence>
<evidence type="ECO:0000256" key="2">
    <source>
        <dbReference type="SAM" id="SignalP"/>
    </source>
</evidence>
<reference evidence="3 4" key="1">
    <citation type="submission" date="2014-03" db="EMBL/GenBank/DDBJ databases">
        <title>Draft Genome Sequences of Four Burkholderia Strains.</title>
        <authorList>
            <person name="Liu X.Y."/>
            <person name="Li C.X."/>
            <person name="Xu J.H."/>
        </authorList>
    </citation>
    <scope>NUCLEOTIDE SEQUENCE [LARGE SCALE GENOMIC DNA]</scope>
    <source>
        <strain evidence="3 4">DSM 50014</strain>
    </source>
</reference>
<protein>
    <recommendedName>
        <fullName evidence="5">Purine nucleoside phosphorylase</fullName>
    </recommendedName>
</protein>